<dbReference type="OrthoDB" id="3801236at2759"/>
<proteinExistence type="predicted"/>
<evidence type="ECO:0000313" key="2">
    <source>
        <dbReference type="Proteomes" id="UP000800038"/>
    </source>
</evidence>
<gene>
    <name evidence="1" type="ORF">EJ02DRAFT_469392</name>
</gene>
<keyword evidence="2" id="KW-1185">Reference proteome</keyword>
<sequence>MTPENPPSSTLEIGEVIKLNWPMTIPKHATFTINSTQPLKILRPHPMQIHALTPIHILSDCRLDIVPAGPPTPGFAAGWLKLPAELKLAILRHNLIYGGPIWPSNVNNVIRRDLLPYLHMTPDIAELASTVFYGANVFVMQFSSSSPRSASKLAIPPSPIRHLLRSVKLLTRLTTLDWRMLKSMAGLQQHGFTKLLHLEVRCLAWEVAEHLRLPKGTPDRYESETLKERLQSEWVEPVRMPFGGVVVFDRSGLRRLGTSEVDSANSTWLQHVEDFVKRSILFREG</sequence>
<protein>
    <submittedName>
        <fullName evidence="1">Uncharacterized protein</fullName>
    </submittedName>
</protein>
<evidence type="ECO:0000313" key="1">
    <source>
        <dbReference type="EMBL" id="KAF1937816.1"/>
    </source>
</evidence>
<reference evidence="1" key="1">
    <citation type="journal article" date="2020" name="Stud. Mycol.">
        <title>101 Dothideomycetes genomes: a test case for predicting lifestyles and emergence of pathogens.</title>
        <authorList>
            <person name="Haridas S."/>
            <person name="Albert R."/>
            <person name="Binder M."/>
            <person name="Bloem J."/>
            <person name="Labutti K."/>
            <person name="Salamov A."/>
            <person name="Andreopoulos B."/>
            <person name="Baker S."/>
            <person name="Barry K."/>
            <person name="Bills G."/>
            <person name="Bluhm B."/>
            <person name="Cannon C."/>
            <person name="Castanera R."/>
            <person name="Culley D."/>
            <person name="Daum C."/>
            <person name="Ezra D."/>
            <person name="Gonzalez J."/>
            <person name="Henrissat B."/>
            <person name="Kuo A."/>
            <person name="Liang C."/>
            <person name="Lipzen A."/>
            <person name="Lutzoni F."/>
            <person name="Magnuson J."/>
            <person name="Mondo S."/>
            <person name="Nolan M."/>
            <person name="Ohm R."/>
            <person name="Pangilinan J."/>
            <person name="Park H.-J."/>
            <person name="Ramirez L."/>
            <person name="Alfaro M."/>
            <person name="Sun H."/>
            <person name="Tritt A."/>
            <person name="Yoshinaga Y."/>
            <person name="Zwiers L.-H."/>
            <person name="Turgeon B."/>
            <person name="Goodwin S."/>
            <person name="Spatafora J."/>
            <person name="Crous P."/>
            <person name="Grigoriev I."/>
        </authorList>
    </citation>
    <scope>NUCLEOTIDE SEQUENCE</scope>
    <source>
        <strain evidence="1">CBS 161.51</strain>
    </source>
</reference>
<dbReference type="AlphaFoldDB" id="A0A6A5SH39"/>
<dbReference type="EMBL" id="ML976124">
    <property type="protein sequence ID" value="KAF1937816.1"/>
    <property type="molecule type" value="Genomic_DNA"/>
</dbReference>
<accession>A0A6A5SH39</accession>
<name>A0A6A5SH39_9PLEO</name>
<dbReference type="Proteomes" id="UP000800038">
    <property type="component" value="Unassembled WGS sequence"/>
</dbReference>
<organism evidence="1 2">
    <name type="scientific">Clathrospora elynae</name>
    <dbReference type="NCBI Taxonomy" id="706981"/>
    <lineage>
        <taxon>Eukaryota</taxon>
        <taxon>Fungi</taxon>
        <taxon>Dikarya</taxon>
        <taxon>Ascomycota</taxon>
        <taxon>Pezizomycotina</taxon>
        <taxon>Dothideomycetes</taxon>
        <taxon>Pleosporomycetidae</taxon>
        <taxon>Pleosporales</taxon>
        <taxon>Diademaceae</taxon>
        <taxon>Clathrospora</taxon>
    </lineage>
</organism>